<reference evidence="4" key="1">
    <citation type="submission" date="2020-10" db="EMBL/GenBank/DDBJ databases">
        <authorList>
            <person name="Gilroy R."/>
        </authorList>
    </citation>
    <scope>NUCLEOTIDE SEQUENCE</scope>
    <source>
        <strain evidence="4">6276</strain>
    </source>
</reference>
<sequence>MGKKLQMMAFIPKTTTIKIYTVAFPSKWKELLLKLAMAVKPNYDYEKYYLPLCSALGKICANWVHGLIDIKFMRKNTDDSEWIVCLNEIDRDMCREICVNLKVAAHSFYKKIKNEPSVKDAFNAFINVINEEELLSTVSSRSVEIINSDGRITDSCAYNGFCLKIMQSLVGHQIDYNGIKLTLYSSGRGELMSQILQDSKGQYFAYVFAFSLQTVPPESKSMLLLQCSRRRFKNTTKGSKNYLPNKLSVYIKNSGDNNYYKINMERLFNKDIGAFENVWNAADKECYNSIYLKKLPSADDLMNAIEKYNSPDSDPRLVCTISPSNSFASETRIGTGVSALDRKDFYNSIYSLISDSVSKLPEVDKGKAKNACINPCEKYGDLALRLSKTGYKGLNIEIYSFSPDNNLADIVENTLTKDLADVVPVKDFPVTVAKCLLGNYALSMKKNEYKRYANREERILSISERIGKTSSGIMTGAIVVLPNDNDGELRDVKNLLRCGFALSSRVTQFINPVEDEKLSPQKREKLFRYKVKAAIADLLRQFGYSRSGDISKFKAYPVIAIDVISHIRTISEDIKDETARALPVMLKYNTEDGLIAVECPALNNGLPMPYYEACLQFVKLSMDRECAKKCEDAVKRYAEIKLKALENYYRHKNAIVIVSGDGYLRNELWPGISNKKISGYNQDEKNAGSIDIGNKYLSVPFNFHNSGLRIIRIRYNDEVPDYFISEEEKATGGAKGIFSFGKVYYGCVAEKRQDNRYRAGDKEHSYDKPQQDYCRKRLIEYFPLVLQENDDAYDLINYVNELRNLSPQYNAPTNVPLPLHYLGDRIKEYISFEE</sequence>
<feature type="domain" description="pPIWI-RE RNaseH" evidence="1">
    <location>
        <begin position="567"/>
        <end position="830"/>
    </location>
</feature>
<protein>
    <submittedName>
        <fullName evidence="4">DUF3893 domain-containing protein</fullName>
    </submittedName>
</protein>
<comment type="caution">
    <text evidence="4">The sequence shown here is derived from an EMBL/GenBank/DDBJ whole genome shotgun (WGS) entry which is preliminary data.</text>
</comment>
<dbReference type="AlphaFoldDB" id="A0A9D1JNU1"/>
<proteinExistence type="predicted"/>
<dbReference type="Pfam" id="PF13032">
    <property type="entry name" value="RNaseH_pPIWI_RE"/>
    <property type="match status" value="1"/>
</dbReference>
<dbReference type="Proteomes" id="UP000823928">
    <property type="component" value="Unassembled WGS sequence"/>
</dbReference>
<evidence type="ECO:0000259" key="2">
    <source>
        <dbReference type="Pfam" id="PF13111"/>
    </source>
</evidence>
<name>A0A9D1JNU1_9BACT</name>
<feature type="domain" description="pPIWI-RE module N-terminal" evidence="2">
    <location>
        <begin position="16"/>
        <end position="370"/>
    </location>
</feature>
<feature type="domain" description="Prokaryotic pPIWI-RE MID" evidence="3">
    <location>
        <begin position="446"/>
        <end position="544"/>
    </location>
</feature>
<gene>
    <name evidence="4" type="ORF">IAC10_09810</name>
</gene>
<dbReference type="Pfam" id="PF18157">
    <property type="entry name" value="MID_pPIWI_RE"/>
    <property type="match status" value="1"/>
</dbReference>
<accession>A0A9D1JNU1</accession>
<evidence type="ECO:0000259" key="1">
    <source>
        <dbReference type="Pfam" id="PF13032"/>
    </source>
</evidence>
<evidence type="ECO:0000259" key="3">
    <source>
        <dbReference type="Pfam" id="PF18157"/>
    </source>
</evidence>
<dbReference type="Pfam" id="PF13111">
    <property type="entry name" value="pPIWI_RE_X"/>
    <property type="match status" value="1"/>
</dbReference>
<dbReference type="EMBL" id="DVIU01000194">
    <property type="protein sequence ID" value="HIS36904.1"/>
    <property type="molecule type" value="Genomic_DNA"/>
</dbReference>
<dbReference type="InterPro" id="IPR040496">
    <property type="entry name" value="MID_pPIWI_RE"/>
</dbReference>
<evidence type="ECO:0000313" key="5">
    <source>
        <dbReference type="Proteomes" id="UP000823928"/>
    </source>
</evidence>
<reference evidence="4" key="2">
    <citation type="journal article" date="2021" name="PeerJ">
        <title>Extensive microbial diversity within the chicken gut microbiome revealed by metagenomics and culture.</title>
        <authorList>
            <person name="Gilroy R."/>
            <person name="Ravi A."/>
            <person name="Getino M."/>
            <person name="Pursley I."/>
            <person name="Horton D.L."/>
            <person name="Alikhan N.F."/>
            <person name="Baker D."/>
            <person name="Gharbi K."/>
            <person name="Hall N."/>
            <person name="Watson M."/>
            <person name="Adriaenssens E.M."/>
            <person name="Foster-Nyarko E."/>
            <person name="Jarju S."/>
            <person name="Secka A."/>
            <person name="Antonio M."/>
            <person name="Oren A."/>
            <person name="Chaudhuri R.R."/>
            <person name="La Ragione R."/>
            <person name="Hildebrand F."/>
            <person name="Pallen M.J."/>
        </authorList>
    </citation>
    <scope>NUCLEOTIDE SEQUENCE</scope>
    <source>
        <strain evidence="4">6276</strain>
    </source>
</reference>
<organism evidence="4 5">
    <name type="scientific">Candidatus Scatousia excrementigallinarum</name>
    <dbReference type="NCBI Taxonomy" id="2840935"/>
    <lineage>
        <taxon>Bacteria</taxon>
        <taxon>Candidatus Scatousia</taxon>
    </lineage>
</organism>
<dbReference type="InterPro" id="IPR025085">
    <property type="entry name" value="pPIWI_RE_X"/>
</dbReference>
<evidence type="ECO:0000313" key="4">
    <source>
        <dbReference type="EMBL" id="HIS36904.1"/>
    </source>
</evidence>
<dbReference type="InterPro" id="IPR024996">
    <property type="entry name" value="RNaseH_pPIWI_RE"/>
</dbReference>